<feature type="region of interest" description="Disordered" evidence="3">
    <location>
        <begin position="393"/>
        <end position="416"/>
    </location>
</feature>
<reference evidence="5 6" key="1">
    <citation type="journal article" date="2023" name="Plant Biotechnol. J.">
        <title>Chromosome-level wild Hevea brasiliensis genome provides new tools for genomic-assisted breeding and valuable loci to elevate rubber yield.</title>
        <authorList>
            <person name="Cheng H."/>
            <person name="Song X."/>
            <person name="Hu Y."/>
            <person name="Wu T."/>
            <person name="Yang Q."/>
            <person name="An Z."/>
            <person name="Feng S."/>
            <person name="Deng Z."/>
            <person name="Wu W."/>
            <person name="Zeng X."/>
            <person name="Tu M."/>
            <person name="Wang X."/>
            <person name="Huang H."/>
        </authorList>
    </citation>
    <scope>NUCLEOTIDE SEQUENCE [LARGE SCALE GENOMIC DNA]</scope>
    <source>
        <strain evidence="5">MT/VB/25A 57/8</strain>
    </source>
</reference>
<dbReference type="SMART" id="SM00255">
    <property type="entry name" value="TIR"/>
    <property type="match status" value="1"/>
</dbReference>
<feature type="coiled-coil region" evidence="2">
    <location>
        <begin position="518"/>
        <end position="566"/>
    </location>
</feature>
<dbReference type="Gene3D" id="3.40.50.10140">
    <property type="entry name" value="Toll/interleukin-1 receptor homology (TIR) domain"/>
    <property type="match status" value="1"/>
</dbReference>
<evidence type="ECO:0000256" key="2">
    <source>
        <dbReference type="SAM" id="Coils"/>
    </source>
</evidence>
<dbReference type="InterPro" id="IPR035897">
    <property type="entry name" value="Toll_tir_struct_dom_sf"/>
</dbReference>
<dbReference type="PROSITE" id="PS50104">
    <property type="entry name" value="TIR"/>
    <property type="match status" value="1"/>
</dbReference>
<keyword evidence="2" id="KW-0175">Coiled coil</keyword>
<feature type="compositionally biased region" description="Pro residues" evidence="3">
    <location>
        <begin position="13"/>
        <end position="23"/>
    </location>
</feature>
<feature type="domain" description="TIR" evidence="4">
    <location>
        <begin position="31"/>
        <end position="198"/>
    </location>
</feature>
<dbReference type="InterPro" id="IPR058192">
    <property type="entry name" value="WHD_ROQ1-like"/>
</dbReference>
<feature type="region of interest" description="Disordered" evidence="3">
    <location>
        <begin position="1"/>
        <end position="25"/>
    </location>
</feature>
<dbReference type="PANTHER" id="PTHR11017:SF385">
    <property type="entry name" value="DISEASE RESISTANCE PROTEIN (TIR-NBS-LRR CLASS)-RELATED"/>
    <property type="match status" value="1"/>
</dbReference>
<dbReference type="Proteomes" id="UP001174677">
    <property type="component" value="Chromosome 8"/>
</dbReference>
<accession>A0ABQ9M3V2</accession>
<evidence type="ECO:0000256" key="1">
    <source>
        <dbReference type="ARBA" id="ARBA00022737"/>
    </source>
</evidence>
<feature type="compositionally biased region" description="Basic and acidic residues" evidence="3">
    <location>
        <begin position="407"/>
        <end position="416"/>
    </location>
</feature>
<evidence type="ECO:0000259" key="4">
    <source>
        <dbReference type="PROSITE" id="PS50104"/>
    </source>
</evidence>
<evidence type="ECO:0000313" key="5">
    <source>
        <dbReference type="EMBL" id="KAJ9174964.1"/>
    </source>
</evidence>
<proteinExistence type="predicted"/>
<protein>
    <recommendedName>
        <fullName evidence="4">TIR domain-containing protein</fullName>
    </recommendedName>
</protein>
<dbReference type="EMBL" id="JARPOI010000008">
    <property type="protein sequence ID" value="KAJ9174964.1"/>
    <property type="molecule type" value="Genomic_DNA"/>
</dbReference>
<dbReference type="Pfam" id="PF01582">
    <property type="entry name" value="TIR"/>
    <property type="match status" value="1"/>
</dbReference>
<comment type="caution">
    <text evidence="5">The sequence shown here is derived from an EMBL/GenBank/DDBJ whole genome shotgun (WGS) entry which is preliminary data.</text>
</comment>
<gene>
    <name evidence="5" type="ORF">P3X46_013556</name>
</gene>
<organism evidence="5 6">
    <name type="scientific">Hevea brasiliensis</name>
    <name type="common">Para rubber tree</name>
    <name type="synonym">Siphonia brasiliensis</name>
    <dbReference type="NCBI Taxonomy" id="3981"/>
    <lineage>
        <taxon>Eukaryota</taxon>
        <taxon>Viridiplantae</taxon>
        <taxon>Streptophyta</taxon>
        <taxon>Embryophyta</taxon>
        <taxon>Tracheophyta</taxon>
        <taxon>Spermatophyta</taxon>
        <taxon>Magnoliopsida</taxon>
        <taxon>eudicotyledons</taxon>
        <taxon>Gunneridae</taxon>
        <taxon>Pentapetalae</taxon>
        <taxon>rosids</taxon>
        <taxon>fabids</taxon>
        <taxon>Malpighiales</taxon>
        <taxon>Euphorbiaceae</taxon>
        <taxon>Crotonoideae</taxon>
        <taxon>Micrandreae</taxon>
        <taxon>Hevea</taxon>
    </lineage>
</organism>
<dbReference type="SUPFAM" id="SSF52200">
    <property type="entry name" value="Toll/Interleukin receptor TIR domain"/>
    <property type="match status" value="1"/>
</dbReference>
<sequence length="625" mass="71827">MALEALEELPRSYPHPPPSPPSTAPLATPAWKYEVFLSFSGKDTRDKFTDHLLAGLLGRQIKAYRDDKNLQRGSLITKSLLRAIEKSRISIIVFSKNYAASKWCLDELVKIVKCNQLFGSIILPVFYDVSPDHVAKQTGPYRKIFREYEDKYKNNKQRVEKWKAALKTVAEISGWDMPNYRSEAKLIRIIANKVLRKLNKASPSVDKQLVQLNSKVKELNLQLCEEWEKGNIKFCGLKWSRRIWPDSAMETNLKKKRLQNKQVDVIVNEVEKLEQLVYFAREQDWFGPGSRVIISFGDPIENNMKVLHINFQGPTNRDKKIFLDIVCFFEGMNNIENAMRTWNKLLLGSGLLVNVGMKVHIDEFTISDDDNLLLHEHRTLNILEIDYEVSPEKTKPSKAANKMDGTTPKEDFPQQEIEKVPSGNEISGYRPSPESLQQQKQTLGEYLNMSLEAIHKAEAFNDIEKIVSTLTHHSANLYEKASLVKLMHRLAEFKGSVPGSMAIAKSTQAQRTSLFKKSRKLNNSLAQQQEKLRSTEAELSKISKEEEELEIKIQNLISRKEKLLEHKKFTALQLENINKMESNNLAEQKVLEGEIKQANENWYKAKEKLALANAIWKLFNECIEL</sequence>
<keyword evidence="6" id="KW-1185">Reference proteome</keyword>
<dbReference type="InterPro" id="IPR000157">
    <property type="entry name" value="TIR_dom"/>
</dbReference>
<evidence type="ECO:0000256" key="3">
    <source>
        <dbReference type="SAM" id="MobiDB-lite"/>
    </source>
</evidence>
<name>A0ABQ9M3V2_HEVBR</name>
<dbReference type="PANTHER" id="PTHR11017">
    <property type="entry name" value="LEUCINE-RICH REPEAT-CONTAINING PROTEIN"/>
    <property type="match status" value="1"/>
</dbReference>
<evidence type="ECO:0000313" key="6">
    <source>
        <dbReference type="Proteomes" id="UP001174677"/>
    </source>
</evidence>
<dbReference type="Pfam" id="PF23282">
    <property type="entry name" value="WHD_ROQ1"/>
    <property type="match status" value="1"/>
</dbReference>
<dbReference type="InterPro" id="IPR044974">
    <property type="entry name" value="Disease_R_plants"/>
</dbReference>
<keyword evidence="1" id="KW-0677">Repeat</keyword>